<feature type="transmembrane region" description="Helical" evidence="2">
    <location>
        <begin position="625"/>
        <end position="642"/>
    </location>
</feature>
<protein>
    <recommendedName>
        <fullName evidence="7">ER transporter 6TM N-terminal domain-containing protein</fullName>
    </recommendedName>
</protein>
<dbReference type="AlphaFoldDB" id="A0A9P0E981"/>
<evidence type="ECO:0000313" key="5">
    <source>
        <dbReference type="EMBL" id="CAH0047046.1"/>
    </source>
</evidence>
<keyword evidence="2" id="KW-0812">Transmembrane</keyword>
<feature type="transmembrane region" description="Helical" evidence="2">
    <location>
        <begin position="83"/>
        <end position="106"/>
    </location>
</feature>
<feature type="transmembrane region" description="Helical" evidence="2">
    <location>
        <begin position="768"/>
        <end position="788"/>
    </location>
</feature>
<organism evidence="5 6">
    <name type="scientific">Clonostachys solani</name>
    <dbReference type="NCBI Taxonomy" id="160281"/>
    <lineage>
        <taxon>Eukaryota</taxon>
        <taxon>Fungi</taxon>
        <taxon>Dikarya</taxon>
        <taxon>Ascomycota</taxon>
        <taxon>Pezizomycotina</taxon>
        <taxon>Sordariomycetes</taxon>
        <taxon>Hypocreomycetidae</taxon>
        <taxon>Hypocreales</taxon>
        <taxon>Bionectriaceae</taxon>
        <taxon>Clonostachys</taxon>
    </lineage>
</organism>
<dbReference type="PANTHER" id="PTHR37994">
    <property type="entry name" value="ARAE_2_N DOMAIN-CONTAINING PROTEIN-RELATED"/>
    <property type="match status" value="1"/>
</dbReference>
<name>A0A9P0E981_9HYPO</name>
<proteinExistence type="predicted"/>
<evidence type="ECO:0000259" key="4">
    <source>
        <dbReference type="Pfam" id="PF10337"/>
    </source>
</evidence>
<keyword evidence="6" id="KW-1185">Reference proteome</keyword>
<evidence type="ECO:0000256" key="1">
    <source>
        <dbReference type="SAM" id="MobiDB-lite"/>
    </source>
</evidence>
<feature type="transmembrane region" description="Helical" evidence="2">
    <location>
        <begin position="222"/>
        <end position="245"/>
    </location>
</feature>
<dbReference type="PANTHER" id="PTHR37994:SF3">
    <property type="entry name" value="ER TRANSPORTER 6TM N-TERMINAL DOMAIN-CONTAINING PROTEIN"/>
    <property type="match status" value="1"/>
</dbReference>
<feature type="domain" description="Putative ER transporter 6TM N-terminal" evidence="4">
    <location>
        <begin position="25"/>
        <end position="474"/>
    </location>
</feature>
<feature type="compositionally biased region" description="Basic and acidic residues" evidence="1">
    <location>
        <begin position="359"/>
        <end position="375"/>
    </location>
</feature>
<feature type="region of interest" description="Disordered" evidence="1">
    <location>
        <begin position="346"/>
        <end position="375"/>
    </location>
</feature>
<feature type="transmembrane region" description="Helical" evidence="2">
    <location>
        <begin position="677"/>
        <end position="697"/>
    </location>
</feature>
<evidence type="ECO:0000313" key="6">
    <source>
        <dbReference type="Proteomes" id="UP000775872"/>
    </source>
</evidence>
<evidence type="ECO:0000256" key="2">
    <source>
        <dbReference type="SAM" id="Phobius"/>
    </source>
</evidence>
<keyword evidence="2" id="KW-0472">Membrane</keyword>
<feature type="transmembrane region" description="Helical" evidence="2">
    <location>
        <begin position="703"/>
        <end position="722"/>
    </location>
</feature>
<keyword evidence="2" id="KW-1133">Transmembrane helix</keyword>
<dbReference type="InterPro" id="IPR018823">
    <property type="entry name" value="ArAE_2_N"/>
</dbReference>
<feature type="transmembrane region" description="Helical" evidence="2">
    <location>
        <begin position="185"/>
        <end position="202"/>
    </location>
</feature>
<comment type="caution">
    <text evidence="5">The sequence shown here is derived from an EMBL/GenBank/DDBJ whole genome shotgun (WGS) entry which is preliminary data.</text>
</comment>
<dbReference type="Proteomes" id="UP000775872">
    <property type="component" value="Unassembled WGS sequence"/>
</dbReference>
<feature type="transmembrane region" description="Helical" evidence="2">
    <location>
        <begin position="45"/>
        <end position="76"/>
    </location>
</feature>
<feature type="domain" description="DUF2421" evidence="3">
    <location>
        <begin position="789"/>
        <end position="999"/>
    </location>
</feature>
<evidence type="ECO:0008006" key="7">
    <source>
        <dbReference type="Google" id="ProtNLM"/>
    </source>
</evidence>
<feature type="transmembrane region" description="Helical" evidence="2">
    <location>
        <begin position="729"/>
        <end position="748"/>
    </location>
</feature>
<dbReference type="OrthoDB" id="2274698at2759"/>
<dbReference type="EMBL" id="CABFOC020000018">
    <property type="protein sequence ID" value="CAH0047046.1"/>
    <property type="molecule type" value="Genomic_DNA"/>
</dbReference>
<dbReference type="Pfam" id="PF10334">
    <property type="entry name" value="BRE4"/>
    <property type="match status" value="1"/>
</dbReference>
<sequence length="1007" mass="110731">MSGGSPDGQNTPKKESTAVRRRPSLPSWLDHFNVADFKIFTRCCIAVWVAMILTFITPVLGTIGQATFFAALVLFIVPPASILFIYLLGSLSLLVGMCLAWAWGLLTMKAALAVRSDEETAAKLQALQQAATAQAQASGQSVTWEQLILVRDGFMLDARVTTVFYVMACAFIYVMARLRCSNPKLTLTQVFGTIATDIFLLFGPTLPRFAANIGELLVEPAAVGVGIGAVCCLFFFPTSTSYVVLDTMSKLVATVETPLEALRRRLGSDQVPLEQLVAARGRMIGLYKMMLPTIGFLPLDFSRCRWGAEDIKELQGSVREAMVASLSLLDVHIAWVTSNEKFEKFAGRDETSESGEDAEAAKKEGEKNGEEQTAGHREMMENAHIMEAFQSPERHEMDANALEVLGNTTADLLGACSESVLLSGRCIQAVNSCRWIRKPSQQQFDDLTKEIETTLTTLSAARATCVNDTTEGVLEVYSDIFDENGDLKPSWSLGPPALKGIILAMVVEERVLVAATAMEKLLRHILRLMNERKTTRMWLPTGLRYALSWLLNGKATVPVSGDFNDPEADPDSVKESTSLEDDAKEAYRRLKLSSGYASASARSRNPLARVVVAAYKWLFNPSGMYALRMVIVTVATSIPAALPQTAGFFYRERGIWAVITAQTAILVYMADFTFSLVTRGSATIIGGVMGMIAWYMGSGTGSGNPYGLGASTGLMIFIIMWLRLYLPPVWMKATVLLGATFVLVVGYSFDHHHLGQQYGLPGVGYAAFWKRVVTVLIGFAAATVVQVFPRPPSATKHVCKSLSACLRTLSDHYALLLSHWGRNGEHSPLGAVAEEISLDVAESLLTLNEMIGLLQFELTTGPFNQDILKLVQAHCHSMNQALRRLLSLSSSLPENLQDRLSRTFGVLDDRVVGDVMAVLSIVEQSLLTGAPLPERLPTPLIRHFYDTWRARHGSQMLTKSLVRDENYRRYCVAMSAYLKFLSTIDDLVIHLKQALGECHHVRQWEDA</sequence>
<feature type="region of interest" description="Disordered" evidence="1">
    <location>
        <begin position="1"/>
        <end position="21"/>
    </location>
</feature>
<gene>
    <name evidence="5" type="ORF">CSOL1703_00013284</name>
</gene>
<dbReference type="Pfam" id="PF10337">
    <property type="entry name" value="ArAE_2_N"/>
    <property type="match status" value="1"/>
</dbReference>
<dbReference type="InterPro" id="IPR018820">
    <property type="entry name" value="BRE4-related_DUF2421"/>
</dbReference>
<reference evidence="5" key="1">
    <citation type="submission" date="2021-10" db="EMBL/GenBank/DDBJ databases">
        <authorList>
            <person name="Piombo E."/>
        </authorList>
    </citation>
    <scope>NUCLEOTIDE SEQUENCE</scope>
</reference>
<feature type="transmembrane region" description="Helical" evidence="2">
    <location>
        <begin position="158"/>
        <end position="178"/>
    </location>
</feature>
<evidence type="ECO:0000259" key="3">
    <source>
        <dbReference type="Pfam" id="PF10334"/>
    </source>
</evidence>
<accession>A0A9P0E981</accession>